<keyword evidence="9" id="KW-1185">Reference proteome</keyword>
<proteinExistence type="inferred from homology"/>
<evidence type="ECO:0000256" key="3">
    <source>
        <dbReference type="ARBA" id="ARBA00022989"/>
    </source>
</evidence>
<comment type="similarity">
    <text evidence="5">Belongs to the membrane-bound acyltransferase family. HHAT subfamily.</text>
</comment>
<feature type="compositionally biased region" description="Pro residues" evidence="6">
    <location>
        <begin position="79"/>
        <end position="90"/>
    </location>
</feature>
<evidence type="ECO:0000256" key="1">
    <source>
        <dbReference type="ARBA" id="ARBA00004141"/>
    </source>
</evidence>
<name>A0A914B9P4_PATMI</name>
<dbReference type="CTD" id="55733"/>
<dbReference type="EnsemblMetazoa" id="XM_038216893.1">
    <property type="protein sequence ID" value="XP_038072821.1"/>
    <property type="gene ID" value="LOC119741181"/>
</dbReference>
<evidence type="ECO:0000256" key="4">
    <source>
        <dbReference type="ARBA" id="ARBA00023136"/>
    </source>
</evidence>
<evidence type="ECO:0000256" key="5">
    <source>
        <dbReference type="ARBA" id="ARBA00038268"/>
    </source>
</evidence>
<feature type="transmembrane region" description="Helical" evidence="7">
    <location>
        <begin position="382"/>
        <end position="403"/>
    </location>
</feature>
<feature type="transmembrane region" description="Helical" evidence="7">
    <location>
        <begin position="157"/>
        <end position="182"/>
    </location>
</feature>
<dbReference type="OMA" id="IHYMSRD"/>
<feature type="transmembrane region" description="Helical" evidence="7">
    <location>
        <begin position="358"/>
        <end position="376"/>
    </location>
</feature>
<evidence type="ECO:0000313" key="9">
    <source>
        <dbReference type="Proteomes" id="UP000887568"/>
    </source>
</evidence>
<evidence type="ECO:0000256" key="6">
    <source>
        <dbReference type="SAM" id="MobiDB-lite"/>
    </source>
</evidence>
<evidence type="ECO:0000256" key="2">
    <source>
        <dbReference type="ARBA" id="ARBA00022692"/>
    </source>
</evidence>
<dbReference type="RefSeq" id="XP_038072821.1">
    <property type="nucleotide sequence ID" value="XM_038216893.1"/>
</dbReference>
<dbReference type="GO" id="GO:0005783">
    <property type="term" value="C:endoplasmic reticulum"/>
    <property type="evidence" value="ECO:0007669"/>
    <property type="project" value="TreeGrafter"/>
</dbReference>
<evidence type="ECO:0000256" key="7">
    <source>
        <dbReference type="SAM" id="Phobius"/>
    </source>
</evidence>
<dbReference type="OrthoDB" id="420606at2759"/>
<feature type="transmembrane region" description="Helical" evidence="7">
    <location>
        <begin position="229"/>
        <end position="246"/>
    </location>
</feature>
<dbReference type="InterPro" id="IPR051085">
    <property type="entry name" value="MB_O-acyltransferase"/>
</dbReference>
<feature type="transmembrane region" description="Helical" evidence="7">
    <location>
        <begin position="104"/>
        <end position="123"/>
    </location>
</feature>
<feature type="region of interest" description="Disordered" evidence="6">
    <location>
        <begin position="60"/>
        <end position="90"/>
    </location>
</feature>
<dbReference type="PANTHER" id="PTHR13285">
    <property type="entry name" value="ACYLTRANSFERASE"/>
    <property type="match status" value="1"/>
</dbReference>
<organism evidence="8 9">
    <name type="scientific">Patiria miniata</name>
    <name type="common">Bat star</name>
    <name type="synonym">Asterina miniata</name>
    <dbReference type="NCBI Taxonomy" id="46514"/>
    <lineage>
        <taxon>Eukaryota</taxon>
        <taxon>Metazoa</taxon>
        <taxon>Echinodermata</taxon>
        <taxon>Eleutherozoa</taxon>
        <taxon>Asterozoa</taxon>
        <taxon>Asteroidea</taxon>
        <taxon>Valvatacea</taxon>
        <taxon>Valvatida</taxon>
        <taxon>Asterinidae</taxon>
        <taxon>Patiria</taxon>
    </lineage>
</organism>
<keyword evidence="3 7" id="KW-1133">Transmembrane helix</keyword>
<evidence type="ECO:0000313" key="8">
    <source>
        <dbReference type="EnsemblMetazoa" id="XP_038072821.1"/>
    </source>
</evidence>
<dbReference type="GO" id="GO:0016409">
    <property type="term" value="F:palmitoyltransferase activity"/>
    <property type="evidence" value="ECO:0007669"/>
    <property type="project" value="TreeGrafter"/>
</dbReference>
<dbReference type="PANTHER" id="PTHR13285:SF18">
    <property type="entry name" value="PROTEIN-CYSTEINE N-PALMITOYLTRANSFERASE RASP"/>
    <property type="match status" value="1"/>
</dbReference>
<protein>
    <recommendedName>
        <fullName evidence="10">Protein-cysteine N-palmitoyltransferase HHAT</fullName>
    </recommendedName>
</protein>
<dbReference type="AlphaFoldDB" id="A0A914B9P4"/>
<feature type="transmembrane region" description="Helical" evidence="7">
    <location>
        <begin position="492"/>
        <end position="509"/>
    </location>
</feature>
<keyword evidence="4 7" id="KW-0472">Membrane</keyword>
<feature type="transmembrane region" description="Helical" evidence="7">
    <location>
        <begin position="194"/>
        <end position="223"/>
    </location>
</feature>
<feature type="transmembrane region" description="Helical" evidence="7">
    <location>
        <begin position="573"/>
        <end position="590"/>
    </location>
</feature>
<evidence type="ECO:0008006" key="10">
    <source>
        <dbReference type="Google" id="ProtNLM"/>
    </source>
</evidence>
<dbReference type="GeneID" id="119741181"/>
<dbReference type="GO" id="GO:0016020">
    <property type="term" value="C:membrane"/>
    <property type="evidence" value="ECO:0007669"/>
    <property type="project" value="UniProtKB-SubCell"/>
</dbReference>
<dbReference type="Proteomes" id="UP000887568">
    <property type="component" value="Unplaced"/>
</dbReference>
<comment type="subcellular location">
    <subcellularLocation>
        <location evidence="1">Membrane</location>
        <topology evidence="1">Multi-pass membrane protein</topology>
    </subcellularLocation>
</comment>
<dbReference type="InterPro" id="IPR004299">
    <property type="entry name" value="MBOAT_fam"/>
</dbReference>
<dbReference type="Pfam" id="PF03062">
    <property type="entry name" value="MBOAT"/>
    <property type="match status" value="1"/>
</dbReference>
<keyword evidence="2 7" id="KW-0812">Transmembrane</keyword>
<sequence length="609" mass="69577">MNFSIPRLRLAFNKHLRALYIHAAIFKSCKLKGAGGIFAADDTSAVLEAKRDIVMQTVKARKPVKKSSRKEPPSSEQTPPTPSNAQHPPPAEPIIEPRLPFWEVVIYLVLAVGLLSTAIYNVYVSSQEHMDGFGSYILQPGWSFLGNRYKDISDFEWSYWTAMITPFLLVLLVGHISLGQVVEHTMPKFKKHFLLVYSLVCLTGLFGLKAVVVFCLYTTFAYLASRTKSAVVVWVVIGLEILSLGVDSISEYMHAVFPDEELYNHVAFGTALCLCRLLSFSLEYCKHAKQSQEAGAHHQQGTGEAWGFFDIMVYNFYLPLFASGPILTYEKFSKQINQVRRPFTRDEVKKILKEFGRYIFWALFVEFVLHFLYFPAFHQVRYVFQFLPTWSLAGVGLCHLLFFQVKYLVTYGIPRAIALCDRIDAPLPPICVLGMYTFQDMWKYFDRGLHSLLVSVIYIPMGGSKYGLFRQLLASVVCFSFVFVWHGLERHLFYWALINWLGIANEMLVQKLVDWLGVMSYLKHKLPPSMYCRLLGLILTPNFMALALSNLVFLGGTRIANIYVNSLTHSDSPWPFVTTFVTFYVVLQVTKAAHQYFGKTYLCKKLYAN</sequence>
<reference evidence="8" key="1">
    <citation type="submission" date="2022-11" db="UniProtKB">
        <authorList>
            <consortium name="EnsemblMetazoa"/>
        </authorList>
    </citation>
    <scope>IDENTIFICATION</scope>
</reference>
<accession>A0A914B9P4</accession>
<feature type="transmembrane region" description="Helical" evidence="7">
    <location>
        <begin position="530"/>
        <end position="553"/>
    </location>
</feature>
<feature type="transmembrane region" description="Helical" evidence="7">
    <location>
        <begin position="468"/>
        <end position="486"/>
    </location>
</feature>